<evidence type="ECO:0000313" key="1">
    <source>
        <dbReference type="EMBL" id="SSA34128.1"/>
    </source>
</evidence>
<dbReference type="OrthoDB" id="3268903at2"/>
<evidence type="ECO:0000313" key="2">
    <source>
        <dbReference type="Proteomes" id="UP000250028"/>
    </source>
</evidence>
<dbReference type="InterPro" id="IPR017517">
    <property type="entry name" value="Maleyloyr_isom"/>
</dbReference>
<reference evidence="2" key="1">
    <citation type="submission" date="2016-10" db="EMBL/GenBank/DDBJ databases">
        <authorList>
            <person name="Varghese N."/>
            <person name="Submissions S."/>
        </authorList>
    </citation>
    <scope>NUCLEOTIDE SEQUENCE [LARGE SCALE GENOMIC DNA]</scope>
    <source>
        <strain evidence="2">DSM 22951</strain>
    </source>
</reference>
<dbReference type="NCBIfam" id="TIGR03085">
    <property type="entry name" value="TIGR03085 family metal-binding protein"/>
    <property type="match status" value="1"/>
</dbReference>
<protein>
    <submittedName>
        <fullName evidence="1">TIGR03085 family protein</fullName>
    </submittedName>
</protein>
<dbReference type="InterPro" id="IPR017519">
    <property type="entry name" value="CHP03085"/>
</dbReference>
<dbReference type="Proteomes" id="UP000250028">
    <property type="component" value="Unassembled WGS sequence"/>
</dbReference>
<dbReference type="AlphaFoldDB" id="A0A2Y8ZS41"/>
<accession>A0A2Y8ZS41</accession>
<dbReference type="SUPFAM" id="SSF109854">
    <property type="entry name" value="DinB/YfiT-like putative metalloenzymes"/>
    <property type="match status" value="1"/>
</dbReference>
<dbReference type="NCBIfam" id="TIGR03083">
    <property type="entry name" value="maleylpyruvate isomerase family mycothiol-dependent enzyme"/>
    <property type="match status" value="1"/>
</dbReference>
<keyword evidence="2" id="KW-1185">Reference proteome</keyword>
<dbReference type="RefSeq" id="WP_109684733.1">
    <property type="nucleotide sequence ID" value="NZ_QGDN01000001.1"/>
</dbReference>
<sequence>MTDYARVERAALCDDFLRLGPDAPTLCDGWTAADLAAHLVVRERRPDGAIGIVLPAAAGHTQKLMDKLKSGDWPGLVQKVRSGPPKWSPTAIPAVDEKVNLLEFFVHHEDLLRGDPSTWTPRELSPDLADAVWAGLAGMAALSLRSVPVGVVAAPDRLGRRNLHSPKDGHGSVVLTGPLADIVLVLFGRPRTDAVTVDGADADVATFEGLKLGM</sequence>
<organism evidence="1 2">
    <name type="scientific">Branchiibius hedensis</name>
    <dbReference type="NCBI Taxonomy" id="672460"/>
    <lineage>
        <taxon>Bacteria</taxon>
        <taxon>Bacillati</taxon>
        <taxon>Actinomycetota</taxon>
        <taxon>Actinomycetes</taxon>
        <taxon>Micrococcales</taxon>
        <taxon>Dermacoccaceae</taxon>
        <taxon>Branchiibius</taxon>
    </lineage>
</organism>
<dbReference type="InterPro" id="IPR034660">
    <property type="entry name" value="DinB/YfiT-like"/>
</dbReference>
<gene>
    <name evidence="1" type="ORF">SAMN04489750_1430</name>
</gene>
<name>A0A2Y8ZS41_9MICO</name>
<proteinExistence type="predicted"/>
<dbReference type="EMBL" id="UESZ01000001">
    <property type="protein sequence ID" value="SSA34128.1"/>
    <property type="molecule type" value="Genomic_DNA"/>
</dbReference>